<keyword evidence="9" id="KW-1185">Reference proteome</keyword>
<keyword evidence="5 8" id="KW-0732">Signal</keyword>
<evidence type="ECO:0000256" key="4">
    <source>
        <dbReference type="ARBA" id="ARBA00022529"/>
    </source>
</evidence>
<accession>A0ABM1CX90</accession>
<evidence type="ECO:0000313" key="10">
    <source>
        <dbReference type="RefSeq" id="XP_014644171.1"/>
    </source>
</evidence>
<evidence type="ECO:0000256" key="1">
    <source>
        <dbReference type="ARBA" id="ARBA00004613"/>
    </source>
</evidence>
<keyword evidence="3" id="KW-0964">Secreted</keyword>
<sequence length="176" mass="19694">MAGVWKALVLMVGLAAVACVAQRSLSYEEIVTLTLQFFNQGRQGQPLFGLLEAIPPPTSNFTTVIPLNFRIKETVCLSDGRRQPQDCAFREGGEERTCTGSFLMRRRIRIVTVNCVPDREREPEVTSLLQAPRVRRSAVSSEAATEEIDSSKLPPVVRDMYEKAKYDIISNILSNF</sequence>
<feature type="signal peptide" evidence="8">
    <location>
        <begin position="1"/>
        <end position="21"/>
    </location>
</feature>
<evidence type="ECO:0000313" key="9">
    <source>
        <dbReference type="Proteomes" id="UP000694910"/>
    </source>
</evidence>
<dbReference type="InterPro" id="IPR018216">
    <property type="entry name" value="Cathelicidin_CS"/>
</dbReference>
<evidence type="ECO:0000256" key="2">
    <source>
        <dbReference type="ARBA" id="ARBA00005320"/>
    </source>
</evidence>
<organism evidence="9 10">
    <name type="scientific">Ceratotherium simum simum</name>
    <name type="common">Southern white rhinoceros</name>
    <dbReference type="NCBI Taxonomy" id="73337"/>
    <lineage>
        <taxon>Eukaryota</taxon>
        <taxon>Metazoa</taxon>
        <taxon>Chordata</taxon>
        <taxon>Craniata</taxon>
        <taxon>Vertebrata</taxon>
        <taxon>Euteleostomi</taxon>
        <taxon>Mammalia</taxon>
        <taxon>Eutheria</taxon>
        <taxon>Laurasiatheria</taxon>
        <taxon>Perissodactyla</taxon>
        <taxon>Rhinocerotidae</taxon>
        <taxon>Ceratotherium</taxon>
    </lineage>
</organism>
<evidence type="ECO:0000256" key="5">
    <source>
        <dbReference type="ARBA" id="ARBA00022729"/>
    </source>
</evidence>
<dbReference type="PROSITE" id="PS51257">
    <property type="entry name" value="PROKAR_LIPOPROTEIN"/>
    <property type="match status" value="1"/>
</dbReference>
<proteinExistence type="inferred from homology"/>
<comment type="subcellular location">
    <subcellularLocation>
        <location evidence="1">Secreted</location>
    </subcellularLocation>
</comment>
<keyword evidence="6" id="KW-0044">Antibiotic</keyword>
<evidence type="ECO:0000256" key="7">
    <source>
        <dbReference type="ARBA" id="ARBA00023157"/>
    </source>
</evidence>
<dbReference type="Gene3D" id="3.10.450.10">
    <property type="match status" value="1"/>
</dbReference>
<evidence type="ECO:0000256" key="6">
    <source>
        <dbReference type="ARBA" id="ARBA00023022"/>
    </source>
</evidence>
<dbReference type="InterPro" id="IPR046350">
    <property type="entry name" value="Cystatin_sf"/>
</dbReference>
<evidence type="ECO:0000256" key="3">
    <source>
        <dbReference type="ARBA" id="ARBA00022525"/>
    </source>
</evidence>
<keyword evidence="7" id="KW-1015">Disulfide bond</keyword>
<gene>
    <name evidence="10" type="primary">LOC101408077</name>
</gene>
<dbReference type="PROSITE" id="PS00947">
    <property type="entry name" value="CATHELICIDINS_2"/>
    <property type="match status" value="1"/>
</dbReference>
<comment type="similarity">
    <text evidence="2">Belongs to the cathelicidin family.</text>
</comment>
<reference evidence="10" key="1">
    <citation type="submission" date="2025-08" db="UniProtKB">
        <authorList>
            <consortium name="RefSeq"/>
        </authorList>
    </citation>
    <scope>IDENTIFICATION</scope>
</reference>
<dbReference type="InterPro" id="IPR001894">
    <property type="entry name" value="Cathelicidin-like"/>
</dbReference>
<feature type="chain" id="PRO_5047275790" evidence="8">
    <location>
        <begin position="22"/>
        <end position="176"/>
    </location>
</feature>
<dbReference type="SUPFAM" id="SSF54403">
    <property type="entry name" value="Cystatin/monellin"/>
    <property type="match status" value="1"/>
</dbReference>
<dbReference type="RefSeq" id="XP_014644171.1">
    <property type="nucleotide sequence ID" value="XM_014788685.1"/>
</dbReference>
<dbReference type="PANTHER" id="PTHR10206">
    <property type="entry name" value="CATHELICIDIN"/>
    <property type="match status" value="1"/>
</dbReference>
<name>A0ABM1CX90_CERSS</name>
<dbReference type="Proteomes" id="UP000694910">
    <property type="component" value="Unplaced"/>
</dbReference>
<dbReference type="GeneID" id="101408077"/>
<dbReference type="Pfam" id="PF00666">
    <property type="entry name" value="Cathelicidins"/>
    <property type="match status" value="1"/>
</dbReference>
<evidence type="ECO:0000256" key="8">
    <source>
        <dbReference type="SAM" id="SignalP"/>
    </source>
</evidence>
<keyword evidence="4" id="KW-0929">Antimicrobial</keyword>
<protein>
    <submittedName>
        <fullName evidence="10">15 kDa protein B-like</fullName>
    </submittedName>
</protein>
<dbReference type="PANTHER" id="PTHR10206:SF4">
    <property type="entry name" value="NEUTROPHILIC GRANULE PROTEIN"/>
    <property type="match status" value="1"/>
</dbReference>